<evidence type="ECO:0000256" key="5">
    <source>
        <dbReference type="PROSITE-ProRule" id="PRU00708"/>
    </source>
</evidence>
<dbReference type="GeneID" id="59344260"/>
<protein>
    <recommendedName>
        <fullName evidence="8">Pentatricopeptide repeat-containing protein</fullName>
    </recommendedName>
</protein>
<accession>A0A8H6SZ91</accession>
<dbReference type="AlphaFoldDB" id="A0A8H6SZ91"/>
<dbReference type="Pfam" id="PF01535">
    <property type="entry name" value="PPR"/>
    <property type="match status" value="2"/>
</dbReference>
<evidence type="ECO:0000313" key="7">
    <source>
        <dbReference type="Proteomes" id="UP000636479"/>
    </source>
</evidence>
<comment type="caution">
    <text evidence="6">The sequence shown here is derived from an EMBL/GenBank/DDBJ whole genome shotgun (WGS) entry which is preliminary data.</text>
</comment>
<gene>
    <name evidence="6" type="ORF">MIND_00494700</name>
</gene>
<evidence type="ECO:0008006" key="8">
    <source>
        <dbReference type="Google" id="ProtNLM"/>
    </source>
</evidence>
<dbReference type="OrthoDB" id="185373at2759"/>
<evidence type="ECO:0000313" key="6">
    <source>
        <dbReference type="EMBL" id="KAF7307017.1"/>
    </source>
</evidence>
<comment type="similarity">
    <text evidence="1">Belongs to the CCM1 family.</text>
</comment>
<dbReference type="NCBIfam" id="TIGR00756">
    <property type="entry name" value="PPR"/>
    <property type="match status" value="2"/>
</dbReference>
<keyword evidence="7" id="KW-1185">Reference proteome</keyword>
<proteinExistence type="inferred from homology"/>
<dbReference type="RefSeq" id="XP_037222036.1">
    <property type="nucleotide sequence ID" value="XM_037361744.1"/>
</dbReference>
<reference evidence="6" key="1">
    <citation type="submission" date="2020-05" db="EMBL/GenBank/DDBJ databases">
        <title>Mycena genomes resolve the evolution of fungal bioluminescence.</title>
        <authorList>
            <person name="Tsai I.J."/>
        </authorList>
    </citation>
    <scope>NUCLEOTIDE SEQUENCE</scope>
    <source>
        <strain evidence="6">171206Taipei</strain>
    </source>
</reference>
<name>A0A8H6SZ91_9AGAR</name>
<comment type="subunit">
    <text evidence="4">Binds to mitochondrial small subunit 15S rRNA.</text>
</comment>
<dbReference type="PANTHER" id="PTHR47447:SF24">
    <property type="entry name" value="PENTATRICOPEPTIDE REPEAT-CONTAINING PROTEIN"/>
    <property type="match status" value="1"/>
</dbReference>
<organism evidence="6 7">
    <name type="scientific">Mycena indigotica</name>
    <dbReference type="NCBI Taxonomy" id="2126181"/>
    <lineage>
        <taxon>Eukaryota</taxon>
        <taxon>Fungi</taxon>
        <taxon>Dikarya</taxon>
        <taxon>Basidiomycota</taxon>
        <taxon>Agaricomycotina</taxon>
        <taxon>Agaricomycetes</taxon>
        <taxon>Agaricomycetidae</taxon>
        <taxon>Agaricales</taxon>
        <taxon>Marasmiineae</taxon>
        <taxon>Mycenaceae</taxon>
        <taxon>Mycena</taxon>
    </lineage>
</organism>
<feature type="repeat" description="PPR" evidence="5">
    <location>
        <begin position="182"/>
        <end position="216"/>
    </location>
</feature>
<dbReference type="EMBL" id="JACAZF010000004">
    <property type="protein sequence ID" value="KAF7307017.1"/>
    <property type="molecule type" value="Genomic_DNA"/>
</dbReference>
<keyword evidence="2" id="KW-0677">Repeat</keyword>
<comment type="function">
    <text evidence="3">Regulates mitochondrial small subunit maturation by controlling 15S rRNA 5'-end processing. Localizes to the 5' precursor of the 15S rRNA in a position that is subsequently occupied by mS47 in the mature yeast mtSSU. Uses structure and sequence-specific RNA recognition, binding to a single-stranded region of the precursor and specifically recognizing bases -6 to -1. The exchange of Ccm1 for mS47 is coupled to the irreversible removal of precursor rRNA that is accompanied by conformational changes of the mitoribosomal proteins uS5m and mS26. These conformational changes signal completion of 5'-end rRNA processing through protection of the mature 5'-end of the 15S rRNA and stabilization of mS47. The removal of the 5' precursor together with the dissociation of Ccm1 may be catalyzed by the 5'-3' exoribonuclease Pet127. Involved in the specific removal of group I introns in mitochondrial encoded transcripts.</text>
</comment>
<evidence type="ECO:0000256" key="2">
    <source>
        <dbReference type="ARBA" id="ARBA00022737"/>
    </source>
</evidence>
<sequence length="767" mass="86371">MLRRVANQACKNFFSSCRNIHLQPFSTSIPRPTLGPGAEDAQNYHQTLLTLFLTVPQNHKRLSVIQNSPALREYFCDPEKILQLLYDLASSKTPRTALLAVNLSRQLGHTLGMSAYEVIAYRLGTLKEWELLLYVIRSGKHNTHQTTADLLDWRARGLLETENYTQLFAIPDLYIANGLVPSRRTWHLILSGYVRNHDLAGARECLTKMTAAGHPPNYSTDALISTLYQNIGPDEQVKERGLEALAHIPPRTATHMMNSLMNLRLKIYDLDEVFYLLSAYDQTKVGPLVSLLSATTIQGSRDTDRIRPAFPVIVEPDAITFAMFIDFFAHVHDLSRCLAVVQHMRVSGVDPTLRVVTSLMRAYFLSGQGGAAVRLVSGLCDPGTFSTENLPSPDDYVVPFETAALAPPTRQVFNYLLRGVLGSNGLPGARTVIRLMRANHIKPNSQTGQIIASHMHRVQRAQPRVLMRMVRRFSPRFTLKEAHVILSSTLRFQKYLVDGVGWDVTAAKFSETRMEAERHIPERAMTGVGMSFDPLAGLQVPSRARQRGTFKPIEQSLRGRGIKSDRAAMALRIRHDAVIKGDMPSAAAVFDQMLARGLYPTRHHFSALMEGYAKSGDLDAAIQIMESTTFQPDVVMFTILIVGYARQGEPQMALDTFRRMVGEGIKPDVPVIDAVASAFFFVGAYEMCFRVLTTLWPHIGPLPADINQASLKSAVVYFRSLHNRGHMPKMSLESRRQLSEDLRRLTKEWRQWLLEHPRHRRRKQKKS</sequence>
<dbReference type="InterPro" id="IPR011990">
    <property type="entry name" value="TPR-like_helical_dom_sf"/>
</dbReference>
<evidence type="ECO:0000256" key="1">
    <source>
        <dbReference type="ARBA" id="ARBA00006192"/>
    </source>
</evidence>
<feature type="repeat" description="PPR" evidence="5">
    <location>
        <begin position="633"/>
        <end position="667"/>
    </location>
</feature>
<dbReference type="Pfam" id="PF13041">
    <property type="entry name" value="PPR_2"/>
    <property type="match status" value="1"/>
</dbReference>
<dbReference type="InterPro" id="IPR002885">
    <property type="entry name" value="PPR_rpt"/>
</dbReference>
<dbReference type="PANTHER" id="PTHR47447">
    <property type="entry name" value="OS03G0856100 PROTEIN"/>
    <property type="match status" value="1"/>
</dbReference>
<dbReference type="Proteomes" id="UP000636479">
    <property type="component" value="Unassembled WGS sequence"/>
</dbReference>
<evidence type="ECO:0000256" key="3">
    <source>
        <dbReference type="ARBA" id="ARBA00044493"/>
    </source>
</evidence>
<dbReference type="Gene3D" id="1.25.40.10">
    <property type="entry name" value="Tetratricopeptide repeat domain"/>
    <property type="match status" value="3"/>
</dbReference>
<evidence type="ECO:0000256" key="4">
    <source>
        <dbReference type="ARBA" id="ARBA00044511"/>
    </source>
</evidence>
<dbReference type="PROSITE" id="PS51375">
    <property type="entry name" value="PPR"/>
    <property type="match status" value="2"/>
</dbReference>